<evidence type="ECO:0000313" key="2">
    <source>
        <dbReference type="Proteomes" id="UP000688137"/>
    </source>
</evidence>
<dbReference type="OMA" id="RRWMPHI"/>
<comment type="caution">
    <text evidence="1">The sequence shown here is derived from an EMBL/GenBank/DDBJ whole genome shotgun (WGS) entry which is preliminary data.</text>
</comment>
<dbReference type="PANTHER" id="PTHR37474">
    <property type="entry name" value="RNA LIGASE/CYCLIC NUCLEOTIDE PHOSPHODIESTERASE"/>
    <property type="match status" value="1"/>
</dbReference>
<evidence type="ECO:0008006" key="3">
    <source>
        <dbReference type="Google" id="ProtNLM"/>
    </source>
</evidence>
<dbReference type="EMBL" id="CAJJDM010000028">
    <property type="protein sequence ID" value="CAD8059935.1"/>
    <property type="molecule type" value="Genomic_DNA"/>
</dbReference>
<reference evidence="1" key="1">
    <citation type="submission" date="2021-01" db="EMBL/GenBank/DDBJ databases">
        <authorList>
            <consortium name="Genoscope - CEA"/>
            <person name="William W."/>
        </authorList>
    </citation>
    <scope>NUCLEOTIDE SEQUENCE</scope>
</reference>
<keyword evidence="2" id="KW-1185">Reference proteome</keyword>
<accession>A0A8S1L199</accession>
<dbReference type="Proteomes" id="UP000688137">
    <property type="component" value="Unassembled WGS sequence"/>
</dbReference>
<evidence type="ECO:0000313" key="1">
    <source>
        <dbReference type="EMBL" id="CAD8059935.1"/>
    </source>
</evidence>
<dbReference type="Pfam" id="PF13563">
    <property type="entry name" value="2_5_RNA_ligase2"/>
    <property type="match status" value="1"/>
</dbReference>
<dbReference type="AlphaFoldDB" id="A0A8S1L199"/>
<organism evidence="1 2">
    <name type="scientific">Paramecium primaurelia</name>
    <dbReference type="NCBI Taxonomy" id="5886"/>
    <lineage>
        <taxon>Eukaryota</taxon>
        <taxon>Sar</taxon>
        <taxon>Alveolata</taxon>
        <taxon>Ciliophora</taxon>
        <taxon>Intramacronucleata</taxon>
        <taxon>Oligohymenophorea</taxon>
        <taxon>Peniculida</taxon>
        <taxon>Parameciidae</taxon>
        <taxon>Paramecium</taxon>
    </lineage>
</organism>
<sequence>MDQQIKKVFHTALVLVPPKHCIDQIQLLRKQHDKAYDRWMPHVNLCFPFVDPAQFEQVFQVLQNHLKDFPSFQVRLREFNHFQHGKNCVMWLKPESENDGIQKLYQEILKVYPQLDDLNKKSEHGFQPHITVGQFGINQIEQRKKAFQPQFHEVQFQCQEIHMISRNGQDDPFSIIHTIKFKTDNPQAYEYPGQK</sequence>
<protein>
    <recommendedName>
        <fullName evidence="3">2'-5' RNA ligase</fullName>
    </recommendedName>
</protein>
<dbReference type="PANTHER" id="PTHR37474:SF1">
    <property type="entry name" value="2'-5' RNA LIGASE FAMILY PROTEIN"/>
    <property type="match status" value="1"/>
</dbReference>
<proteinExistence type="predicted"/>
<gene>
    <name evidence="1" type="ORF">PPRIM_AZ9-3.1.T0290262</name>
</gene>
<name>A0A8S1L199_PARPR</name>